<feature type="domain" description="Flagellar hook-associated protein 2 N-terminal" evidence="6">
    <location>
        <begin position="11"/>
        <end position="108"/>
    </location>
</feature>
<dbReference type="PANTHER" id="PTHR30288">
    <property type="entry name" value="FLAGELLAR CAP/ASSEMBLY PROTEIN FLID"/>
    <property type="match status" value="1"/>
</dbReference>
<keyword evidence="5" id="KW-0964">Secreted</keyword>
<evidence type="ECO:0000313" key="9">
    <source>
        <dbReference type="Proteomes" id="UP001519654"/>
    </source>
</evidence>
<keyword evidence="8" id="KW-0966">Cell projection</keyword>
<sequence>MSSSSVDGLVSGLSTSSMISSLMQVEAAPQTRLKSKVSTAQTAVSSYQAVNSRLVALKNAATDLGALSTWRAVKPTSSSTTVTATAVTGTNAASGTTVFDVKSLAKNQVTTAKVSADGAITSAGSLQITVGPLDGSDKDKLTTVTLGDDKSAKGIAAAINAAGLGVKATVVSTGGTSNILQLSGAKTGANAAFKIDGLDGLASPLTNVASATNARLDIGGGDANSAAGGYSVTSETNTFTALMPGVSISVSKLEDGVTVTADSDVDGMANKIQAMVDAANSTLSEISNQTAYDANTKQSSPLTGDFSVRNISQVLLSKVSLGLTYTNPSYDSTQPSDPATKTNLEKISISLAKIGVQLDRSGKLVFNKDDFTASYNANPTQTQAAGIEFADQTRAMAFDQSRNITSVITGRNNEIDSLNSQISNWDVRLAAKKLALQKTYSDLETSLGKLKNQSSWLSGQLSSL</sequence>
<dbReference type="RefSeq" id="WP_215785067.1">
    <property type="nucleotide sequence ID" value="NZ_JAHKKG010000002.1"/>
</dbReference>
<comment type="similarity">
    <text evidence="1 5">Belongs to the FliD family.</text>
</comment>
<keyword evidence="3" id="KW-0175">Coiled coil</keyword>
<reference evidence="8 9" key="1">
    <citation type="submission" date="2021-06" db="EMBL/GenBank/DDBJ databases">
        <title>Actinoplanes lichenicola sp. nov., and Actinoplanes ovalisporus sp. nov., isolated from lichen in Thailand.</title>
        <authorList>
            <person name="Saeng-In P."/>
            <person name="Kanchanasin P."/>
            <person name="Yuki M."/>
            <person name="Kudo T."/>
            <person name="Ohkuma M."/>
            <person name="Phongsopitanun W."/>
            <person name="Tanasupawat S."/>
        </authorList>
    </citation>
    <scope>NUCLEOTIDE SEQUENCE [LARGE SCALE GENOMIC DNA]</scope>
    <source>
        <strain evidence="8 9">NBRC 110975</strain>
    </source>
</reference>
<evidence type="ECO:0000256" key="1">
    <source>
        <dbReference type="ARBA" id="ARBA00009764"/>
    </source>
</evidence>
<dbReference type="InterPro" id="IPR010809">
    <property type="entry name" value="FliD_C"/>
</dbReference>
<evidence type="ECO:0000259" key="6">
    <source>
        <dbReference type="Pfam" id="PF02465"/>
    </source>
</evidence>
<evidence type="ECO:0000259" key="7">
    <source>
        <dbReference type="Pfam" id="PF07195"/>
    </source>
</evidence>
<dbReference type="InterPro" id="IPR040026">
    <property type="entry name" value="FliD"/>
</dbReference>
<comment type="subunit">
    <text evidence="2 5">Homopentamer.</text>
</comment>
<evidence type="ECO:0000256" key="4">
    <source>
        <dbReference type="ARBA" id="ARBA00023143"/>
    </source>
</evidence>
<organism evidence="8 9">
    <name type="scientific">Paractinoplanes bogorensis</name>
    <dbReference type="NCBI Taxonomy" id="1610840"/>
    <lineage>
        <taxon>Bacteria</taxon>
        <taxon>Bacillati</taxon>
        <taxon>Actinomycetota</taxon>
        <taxon>Actinomycetes</taxon>
        <taxon>Micromonosporales</taxon>
        <taxon>Micromonosporaceae</taxon>
        <taxon>Paractinoplanes</taxon>
    </lineage>
</organism>
<evidence type="ECO:0000256" key="3">
    <source>
        <dbReference type="ARBA" id="ARBA00023054"/>
    </source>
</evidence>
<keyword evidence="8" id="KW-0969">Cilium</keyword>
<gene>
    <name evidence="8" type="primary">fliD</name>
    <name evidence="8" type="ORF">KOI35_06185</name>
</gene>
<dbReference type="InterPro" id="IPR003481">
    <property type="entry name" value="FliD_N"/>
</dbReference>
<keyword evidence="9" id="KW-1185">Reference proteome</keyword>
<comment type="function">
    <text evidence="5">Required for morphogenesis and for the elongation of the flagellar filament by facilitating polymerization of the flagellin monomers at the tip of growing filament. Forms a capping structure, which prevents flagellin subunits (transported through the central channel of the flagellum) from leaking out without polymerization at the distal end.</text>
</comment>
<accession>A0ABS5YK71</accession>
<dbReference type="Pfam" id="PF07195">
    <property type="entry name" value="FliD_C"/>
    <property type="match status" value="1"/>
</dbReference>
<proteinExistence type="inferred from homology"/>
<protein>
    <recommendedName>
        <fullName evidence="5">Flagellar hook-associated protein 2</fullName>
        <shortName evidence="5">HAP2</shortName>
    </recommendedName>
    <alternativeName>
        <fullName evidence="5">Flagellar cap protein</fullName>
    </alternativeName>
</protein>
<keyword evidence="8" id="KW-0282">Flagellum</keyword>
<dbReference type="EMBL" id="JAHKKG010000002">
    <property type="protein sequence ID" value="MBU2663094.1"/>
    <property type="molecule type" value="Genomic_DNA"/>
</dbReference>
<feature type="domain" description="Flagellar hook-associated protein 2 C-terminal" evidence="7">
    <location>
        <begin position="222"/>
        <end position="451"/>
    </location>
</feature>
<comment type="subcellular location">
    <subcellularLocation>
        <location evidence="5">Secreted</location>
    </subcellularLocation>
    <subcellularLocation>
        <location evidence="5">Bacterial flagellum</location>
    </subcellularLocation>
</comment>
<dbReference type="Pfam" id="PF02465">
    <property type="entry name" value="FliD_N"/>
    <property type="match status" value="1"/>
</dbReference>
<name>A0ABS5YK71_9ACTN</name>
<keyword evidence="4 5" id="KW-0975">Bacterial flagellum</keyword>
<evidence type="ECO:0000313" key="8">
    <source>
        <dbReference type="EMBL" id="MBU2663094.1"/>
    </source>
</evidence>
<evidence type="ECO:0000256" key="2">
    <source>
        <dbReference type="ARBA" id="ARBA00011255"/>
    </source>
</evidence>
<dbReference type="Proteomes" id="UP001519654">
    <property type="component" value="Unassembled WGS sequence"/>
</dbReference>
<comment type="caution">
    <text evidence="8">The sequence shown here is derived from an EMBL/GenBank/DDBJ whole genome shotgun (WGS) entry which is preliminary data.</text>
</comment>
<evidence type="ECO:0000256" key="5">
    <source>
        <dbReference type="RuleBase" id="RU362066"/>
    </source>
</evidence>
<dbReference type="PANTHER" id="PTHR30288:SF0">
    <property type="entry name" value="FLAGELLAR HOOK-ASSOCIATED PROTEIN 2"/>
    <property type="match status" value="1"/>
</dbReference>